<protein>
    <submittedName>
        <fullName evidence="1">Uncharacterized protein</fullName>
    </submittedName>
</protein>
<gene>
    <name evidence="1" type="ORF">MILVUS5_LOCUS3786</name>
</gene>
<evidence type="ECO:0000313" key="1">
    <source>
        <dbReference type="EMBL" id="CAJ2632490.1"/>
    </source>
</evidence>
<organism evidence="1 2">
    <name type="scientific">Trifolium pratense</name>
    <name type="common">Red clover</name>
    <dbReference type="NCBI Taxonomy" id="57577"/>
    <lineage>
        <taxon>Eukaryota</taxon>
        <taxon>Viridiplantae</taxon>
        <taxon>Streptophyta</taxon>
        <taxon>Embryophyta</taxon>
        <taxon>Tracheophyta</taxon>
        <taxon>Spermatophyta</taxon>
        <taxon>Magnoliopsida</taxon>
        <taxon>eudicotyledons</taxon>
        <taxon>Gunneridae</taxon>
        <taxon>Pentapetalae</taxon>
        <taxon>rosids</taxon>
        <taxon>fabids</taxon>
        <taxon>Fabales</taxon>
        <taxon>Fabaceae</taxon>
        <taxon>Papilionoideae</taxon>
        <taxon>50 kb inversion clade</taxon>
        <taxon>NPAAA clade</taxon>
        <taxon>Hologalegina</taxon>
        <taxon>IRL clade</taxon>
        <taxon>Trifolieae</taxon>
        <taxon>Trifolium</taxon>
    </lineage>
</organism>
<sequence length="134" mass="14975">MDSPPLETPDMSAARNWPMPLRAMFTAARTLKRDEWKGMNGLIPLFLFSSSKSHSGALLRLVIDQFLFAPIFIGVFLASLVTLGMQGMKDLEFISQTATMSPHWLKRYLMLQMVLLASINKQLCPQSSACLAQP</sequence>
<dbReference type="Proteomes" id="UP001177021">
    <property type="component" value="Unassembled WGS sequence"/>
</dbReference>
<keyword evidence="2" id="KW-1185">Reference proteome</keyword>
<comment type="caution">
    <text evidence="1">The sequence shown here is derived from an EMBL/GenBank/DDBJ whole genome shotgun (WGS) entry which is preliminary data.</text>
</comment>
<accession>A0ACB0IKK2</accession>
<evidence type="ECO:0000313" key="2">
    <source>
        <dbReference type="Proteomes" id="UP001177021"/>
    </source>
</evidence>
<dbReference type="EMBL" id="CASHSV030000001">
    <property type="protein sequence ID" value="CAJ2632490.1"/>
    <property type="molecule type" value="Genomic_DNA"/>
</dbReference>
<proteinExistence type="predicted"/>
<name>A0ACB0IKK2_TRIPR</name>
<reference evidence="1" key="1">
    <citation type="submission" date="2023-10" db="EMBL/GenBank/DDBJ databases">
        <authorList>
            <person name="Rodriguez Cubillos JULIANA M."/>
            <person name="De Vega J."/>
        </authorList>
    </citation>
    <scope>NUCLEOTIDE SEQUENCE</scope>
</reference>